<organism evidence="2 3">
    <name type="scientific">Brachionus calyciflorus</name>
    <dbReference type="NCBI Taxonomy" id="104777"/>
    <lineage>
        <taxon>Eukaryota</taxon>
        <taxon>Metazoa</taxon>
        <taxon>Spiralia</taxon>
        <taxon>Gnathifera</taxon>
        <taxon>Rotifera</taxon>
        <taxon>Eurotatoria</taxon>
        <taxon>Monogononta</taxon>
        <taxon>Pseudotrocha</taxon>
        <taxon>Ploima</taxon>
        <taxon>Brachionidae</taxon>
        <taxon>Brachionus</taxon>
    </lineage>
</organism>
<proteinExistence type="predicted"/>
<dbReference type="GO" id="GO:0031012">
    <property type="term" value="C:extracellular matrix"/>
    <property type="evidence" value="ECO:0007669"/>
    <property type="project" value="TreeGrafter"/>
</dbReference>
<dbReference type="SUPFAM" id="SSF56219">
    <property type="entry name" value="DNase I-like"/>
    <property type="match status" value="1"/>
</dbReference>
<dbReference type="PANTHER" id="PTHR33395">
    <property type="entry name" value="TRANSCRIPTASE, PUTATIVE-RELATED-RELATED"/>
    <property type="match status" value="1"/>
</dbReference>
<reference evidence="2" key="1">
    <citation type="submission" date="2021-02" db="EMBL/GenBank/DDBJ databases">
        <authorList>
            <person name="Nowell W R."/>
        </authorList>
    </citation>
    <scope>NUCLEOTIDE SEQUENCE</scope>
    <source>
        <strain evidence="2">Ploen Becks lab</strain>
    </source>
</reference>
<keyword evidence="3" id="KW-1185">Reference proteome</keyword>
<dbReference type="InterPro" id="IPR036691">
    <property type="entry name" value="Endo/exonu/phosph_ase_sf"/>
</dbReference>
<dbReference type="EMBL" id="CAJNOC010002997">
    <property type="protein sequence ID" value="CAF0962083.1"/>
    <property type="molecule type" value="Genomic_DNA"/>
</dbReference>
<protein>
    <recommendedName>
        <fullName evidence="4">Endonuclease/exonuclease/phosphatase domain-containing protein</fullName>
    </recommendedName>
</protein>
<dbReference type="GO" id="GO:0061343">
    <property type="term" value="P:cell adhesion involved in heart morphogenesis"/>
    <property type="evidence" value="ECO:0007669"/>
    <property type="project" value="TreeGrafter"/>
</dbReference>
<gene>
    <name evidence="2" type="ORF">OXX778_LOCUS14503</name>
</gene>
<comment type="caution">
    <text evidence="2">The sequence shown here is derived from an EMBL/GenBank/DDBJ whole genome shotgun (WGS) entry which is preliminary data.</text>
</comment>
<dbReference type="Gene3D" id="3.60.10.10">
    <property type="entry name" value="Endonuclease/exonuclease/phosphatase"/>
    <property type="match status" value="1"/>
</dbReference>
<dbReference type="Proteomes" id="UP000663879">
    <property type="component" value="Unassembled WGS sequence"/>
</dbReference>
<dbReference type="PANTHER" id="PTHR33395:SF22">
    <property type="entry name" value="REVERSE TRANSCRIPTASE DOMAIN-CONTAINING PROTEIN"/>
    <property type="match status" value="1"/>
</dbReference>
<dbReference type="OrthoDB" id="6118220at2759"/>
<evidence type="ECO:0008006" key="4">
    <source>
        <dbReference type="Google" id="ProtNLM"/>
    </source>
</evidence>
<evidence type="ECO:0000313" key="3">
    <source>
        <dbReference type="Proteomes" id="UP000663879"/>
    </source>
</evidence>
<dbReference type="GO" id="GO:0007508">
    <property type="term" value="P:larval heart development"/>
    <property type="evidence" value="ECO:0007669"/>
    <property type="project" value="TreeGrafter"/>
</dbReference>
<accession>A0A814E0D7</accession>
<evidence type="ECO:0000256" key="1">
    <source>
        <dbReference type="SAM" id="MobiDB-lite"/>
    </source>
</evidence>
<dbReference type="AlphaFoldDB" id="A0A814E0D7"/>
<feature type="region of interest" description="Disordered" evidence="1">
    <location>
        <begin position="32"/>
        <end position="61"/>
    </location>
</feature>
<evidence type="ECO:0000313" key="2">
    <source>
        <dbReference type="EMBL" id="CAF0962083.1"/>
    </source>
</evidence>
<name>A0A814E0D7_9BILA</name>
<sequence length="236" mass="26344">MCSESSCNSIGSIGDHPVSLKKSINNKCSESFNTEGGSNSSPSHSLPNKKQPSKTTSSNSCNSRNILSSLNCFYTNATSLCNKFEEFSILAKDEKLMFISETWYSEDFSPCLDGYEMYSSNRTERVGGGVALYVNKDYNSYELHDPILCNKDIEQVWCAIAINGNVIFLGCFYRPPGHNDNDVKIVESIKSSLSESKYTGVLIYGDFNCPKIEWNSGQFTVCKLNDENCFENLFID</sequence>